<evidence type="ECO:0000313" key="2">
    <source>
        <dbReference type="EMBL" id="RLL10802.1"/>
    </source>
</evidence>
<evidence type="ECO:0000259" key="1">
    <source>
        <dbReference type="Pfam" id="PF04230"/>
    </source>
</evidence>
<proteinExistence type="predicted"/>
<gene>
    <name evidence="2" type="ORF">D4A47_07880</name>
</gene>
<feature type="domain" description="Polysaccharide pyruvyl transferase" evidence="1">
    <location>
        <begin position="14"/>
        <end position="316"/>
    </location>
</feature>
<dbReference type="Pfam" id="PF04230">
    <property type="entry name" value="PS_pyruv_trans"/>
    <property type="match status" value="1"/>
</dbReference>
<accession>A0A498CLJ0</accession>
<keyword evidence="3" id="KW-1185">Reference proteome</keyword>
<dbReference type="EMBL" id="RCHT01000012">
    <property type="protein sequence ID" value="RLL10802.1"/>
    <property type="molecule type" value="Genomic_DNA"/>
</dbReference>
<dbReference type="RefSeq" id="WP_121586872.1">
    <property type="nucleotide sequence ID" value="NZ_RCHT01000012.1"/>
</dbReference>
<reference evidence="2 3" key="1">
    <citation type="submission" date="2018-10" db="EMBL/GenBank/DDBJ databases">
        <title>Anaerotruncus faecis sp. nov., isolated from human feces.</title>
        <authorList>
            <person name="Wang Y.-J."/>
        </authorList>
    </citation>
    <scope>NUCLEOTIDE SEQUENCE [LARGE SCALE GENOMIC DNA]</scope>
    <source>
        <strain evidence="2 3">22A2-44</strain>
    </source>
</reference>
<dbReference type="InterPro" id="IPR007345">
    <property type="entry name" value="Polysacch_pyruvyl_Trfase"/>
</dbReference>
<comment type="caution">
    <text evidence="2">The sequence shown here is derived from an EMBL/GenBank/DDBJ whole genome shotgun (WGS) entry which is preliminary data.</text>
</comment>
<keyword evidence="2" id="KW-0808">Transferase</keyword>
<name>A0A498CLJ0_9FIRM</name>
<sequence length="382" mass="41295">MKPLAVASCWQVPNYGSVLQAYATQAALDSLGVPNETLWYEPERSLPERLRRLRLDPARVGRRLARAADSAREARLDPGAAAGRAARAEALGKFAREYLRLSPRLCGRAALEGVVLGYGAFLSGSDQLWHPANYPDGFYTLDFVPEEVPKLAWAASFGVGRLSVRQRRTAARFLRRFDWISAREESGRALIGELSGREVPLAADPVLLLPPGKWRALEKPAPLPAGGYLLCYFLGRNPAHREFAARLREASGLPVAALPHLDGAVSADRGYADIPLYGLSPGEFLSLVDGAACVLTDSYHCTAFSALLGTRFYLFDRFLSGARGSTNTRLDTLLPLLGLEDRRISSGAFAAGPLPAGTPARLEALRERSLGLLRGALEGAGM</sequence>
<dbReference type="Proteomes" id="UP000276301">
    <property type="component" value="Unassembled WGS sequence"/>
</dbReference>
<organism evidence="2 3">
    <name type="scientific">Anaerotruncus massiliensis</name>
    <name type="common">ex Liu et al. 2021</name>
    <dbReference type="NCBI Taxonomy" id="2321404"/>
    <lineage>
        <taxon>Bacteria</taxon>
        <taxon>Bacillati</taxon>
        <taxon>Bacillota</taxon>
        <taxon>Clostridia</taxon>
        <taxon>Eubacteriales</taxon>
        <taxon>Oscillospiraceae</taxon>
        <taxon>Anaerotruncus</taxon>
    </lineage>
</organism>
<evidence type="ECO:0000313" key="3">
    <source>
        <dbReference type="Proteomes" id="UP000276301"/>
    </source>
</evidence>
<dbReference type="AlphaFoldDB" id="A0A498CLJ0"/>
<dbReference type="GO" id="GO:0016740">
    <property type="term" value="F:transferase activity"/>
    <property type="evidence" value="ECO:0007669"/>
    <property type="project" value="UniProtKB-KW"/>
</dbReference>
<protein>
    <submittedName>
        <fullName evidence="2">Polysaccharide pyruvyl transferase family protein</fullName>
    </submittedName>
</protein>